<keyword evidence="7" id="KW-1185">Reference proteome</keyword>
<dbReference type="InterPro" id="IPR015210">
    <property type="entry name" value="NaeI"/>
</dbReference>
<dbReference type="RefSeq" id="WP_209896835.1">
    <property type="nucleotide sequence ID" value="NZ_JAGGMR010000001.1"/>
</dbReference>
<dbReference type="InterPro" id="IPR011335">
    <property type="entry name" value="Restrct_endonuc-II-like"/>
</dbReference>
<protein>
    <recommendedName>
        <fullName evidence="5">Type II restriction enzyme NaeI domain-containing protein</fullName>
    </recommendedName>
</protein>
<reference evidence="6 7" key="1">
    <citation type="submission" date="2021-03" db="EMBL/GenBank/DDBJ databases">
        <title>Sequencing the genomes of 1000 actinobacteria strains.</title>
        <authorList>
            <person name="Klenk H.-P."/>
        </authorList>
    </citation>
    <scope>NUCLEOTIDE SEQUENCE [LARGE SCALE GENOMIC DNA]</scope>
    <source>
        <strain evidence="6 7">DSM 45516</strain>
    </source>
</reference>
<accession>A0ABS4QPJ1</accession>
<evidence type="ECO:0000259" key="5">
    <source>
        <dbReference type="Pfam" id="PF09126"/>
    </source>
</evidence>
<evidence type="ECO:0000313" key="7">
    <source>
        <dbReference type="Proteomes" id="UP001519325"/>
    </source>
</evidence>
<evidence type="ECO:0000313" key="6">
    <source>
        <dbReference type="EMBL" id="MBP2193607.1"/>
    </source>
</evidence>
<dbReference type="Proteomes" id="UP001519325">
    <property type="component" value="Unassembled WGS sequence"/>
</dbReference>
<comment type="caution">
    <text evidence="6">The sequence shown here is derived from an EMBL/GenBank/DDBJ whole genome shotgun (WGS) entry which is preliminary data.</text>
</comment>
<name>A0ABS4QPJ1_9NOCA</name>
<feature type="region of interest" description="Disordered" evidence="4">
    <location>
        <begin position="1"/>
        <end position="23"/>
    </location>
</feature>
<evidence type="ECO:0000256" key="3">
    <source>
        <dbReference type="ARBA" id="ARBA00022801"/>
    </source>
</evidence>
<gene>
    <name evidence="6" type="ORF">BJ987_006508</name>
</gene>
<keyword evidence="1" id="KW-0540">Nuclease</keyword>
<feature type="domain" description="Type II restriction enzyme NaeI" evidence="5">
    <location>
        <begin position="32"/>
        <end position="309"/>
    </location>
</feature>
<dbReference type="EMBL" id="JAGGMR010000001">
    <property type="protein sequence ID" value="MBP2193607.1"/>
    <property type="molecule type" value="Genomic_DNA"/>
</dbReference>
<dbReference type="CDD" id="cd22338">
    <property type="entry name" value="NaeI-like"/>
    <property type="match status" value="1"/>
</dbReference>
<proteinExistence type="predicted"/>
<dbReference type="Pfam" id="PF09126">
    <property type="entry name" value="NaeI"/>
    <property type="match status" value="1"/>
</dbReference>
<dbReference type="InterPro" id="IPR036388">
    <property type="entry name" value="WH-like_DNA-bd_sf"/>
</dbReference>
<dbReference type="SUPFAM" id="SSF52980">
    <property type="entry name" value="Restriction endonuclease-like"/>
    <property type="match status" value="1"/>
</dbReference>
<sequence>MAVNDSATLFDTAEDPVEPPEDHGADTGLAAVIAWFRKKDDLEALFAQSIRQSLDEVLDGQRTGRFDVEELDKTEKSYLGTKVEIVVRAAFELPKGERMDYAIDGHDIDAKWSIRREWNIPREAMGHLCLLMSANDRKATFDVGLIRIQPELLNEGQNQDKKKTLNADGRSRIVWLFRNARLPRNLLLSLPPDVREKILASSSGQKRATELMRHVRGVLIDRNTAITVARQLDGMRRCRNTRTPLSQEGIAVLGHMADGPKIAKALQLPVPSSGTLISVRLIQVPDDTTDRPTALISGRRYAVIDSDEPTDQLPLIKNS</sequence>
<keyword evidence="2" id="KW-0255">Endonuclease</keyword>
<organism evidence="6 7">
    <name type="scientific">Nocardia goodfellowii</name>
    <dbReference type="NCBI Taxonomy" id="882446"/>
    <lineage>
        <taxon>Bacteria</taxon>
        <taxon>Bacillati</taxon>
        <taxon>Actinomycetota</taxon>
        <taxon>Actinomycetes</taxon>
        <taxon>Mycobacteriales</taxon>
        <taxon>Nocardiaceae</taxon>
        <taxon>Nocardia</taxon>
    </lineage>
</organism>
<dbReference type="Gene3D" id="3.40.600.10">
    <property type="entry name" value="DNA mismatch repair MutH/Restriction endonuclease, type II"/>
    <property type="match status" value="1"/>
</dbReference>
<dbReference type="Gene3D" id="1.10.10.10">
    <property type="entry name" value="Winged helix-like DNA-binding domain superfamily/Winged helix DNA-binding domain"/>
    <property type="match status" value="1"/>
</dbReference>
<keyword evidence="3" id="KW-0378">Hydrolase</keyword>
<evidence type="ECO:0000256" key="2">
    <source>
        <dbReference type="ARBA" id="ARBA00022759"/>
    </source>
</evidence>
<evidence type="ECO:0000256" key="4">
    <source>
        <dbReference type="SAM" id="MobiDB-lite"/>
    </source>
</evidence>
<evidence type="ECO:0000256" key="1">
    <source>
        <dbReference type="ARBA" id="ARBA00022722"/>
    </source>
</evidence>
<dbReference type="InterPro" id="IPR037057">
    <property type="entry name" value="DNA_rep_MutH/T2_RE_sf"/>
</dbReference>